<sequence length="359" mass="39441">MTAIVLRNPPALTLRAGPAARRHLQQNGLHARDIRTLPGAAGGPKALGLSGLDQAVFDWLAATPALRDLVGASIGGWRFACAMQADPAAALARFAANYVAQDYSRQTTRALIYQHWQALLHDTLGPDGLQAILQHPHYRLSLILVRARGLLHHEQRAPLLAGLALAAACNTLGRTQLRHVFERLICHDVRSTLAFSPQDGLPTQHVALSAANLLPALLGTTGVPGLFDGVAIPDASAGVYRDGGLLDYHLDYPWQQQAGITLYLHYQQRIVPGWFDKLLPWRQPVASHHSNTLLVTPSPAYLATLALGRLPDRGDPKRFAHDDAQRRRLWAQAVAESHRLGDEWRERLLRQDWGDITPL</sequence>
<dbReference type="RefSeq" id="WP_272752261.1">
    <property type="nucleotide sequence ID" value="NZ_JAQQLF010000014.1"/>
</dbReference>
<keyword evidence="2" id="KW-1185">Reference proteome</keyword>
<evidence type="ECO:0008006" key="3">
    <source>
        <dbReference type="Google" id="ProtNLM"/>
    </source>
</evidence>
<dbReference type="SUPFAM" id="SSF52151">
    <property type="entry name" value="FabD/lysophospholipase-like"/>
    <property type="match status" value="1"/>
</dbReference>
<reference evidence="1 2" key="1">
    <citation type="submission" date="2023-01" db="EMBL/GenBank/DDBJ databases">
        <title>Novel species of the genus Vogesella isolated from rivers.</title>
        <authorList>
            <person name="Lu H."/>
        </authorList>
    </citation>
    <scope>NUCLEOTIDE SEQUENCE [LARGE SCALE GENOMIC DNA]</scope>
    <source>
        <strain evidence="1 2">DC21W</strain>
    </source>
</reference>
<accession>A0ABT5IZF7</accession>
<protein>
    <recommendedName>
        <fullName evidence="3">Patatin-like phospholipase</fullName>
    </recommendedName>
</protein>
<evidence type="ECO:0000313" key="2">
    <source>
        <dbReference type="Proteomes" id="UP001219956"/>
    </source>
</evidence>
<gene>
    <name evidence="1" type="ORF">PQU95_12110</name>
</gene>
<evidence type="ECO:0000313" key="1">
    <source>
        <dbReference type="EMBL" id="MDC7717954.1"/>
    </source>
</evidence>
<dbReference type="Proteomes" id="UP001219956">
    <property type="component" value="Unassembled WGS sequence"/>
</dbReference>
<dbReference type="EMBL" id="JAQQLF010000014">
    <property type="protein sequence ID" value="MDC7717954.1"/>
    <property type="molecule type" value="Genomic_DNA"/>
</dbReference>
<organism evidence="1 2">
    <name type="scientific">Vogesella aquatica</name>
    <dbReference type="NCBI Taxonomy" id="2984206"/>
    <lineage>
        <taxon>Bacteria</taxon>
        <taxon>Pseudomonadati</taxon>
        <taxon>Pseudomonadota</taxon>
        <taxon>Betaproteobacteria</taxon>
        <taxon>Neisseriales</taxon>
        <taxon>Chromobacteriaceae</taxon>
        <taxon>Vogesella</taxon>
    </lineage>
</organism>
<name>A0ABT5IZF7_9NEIS</name>
<proteinExistence type="predicted"/>
<dbReference type="InterPro" id="IPR016035">
    <property type="entry name" value="Acyl_Trfase/lysoPLipase"/>
</dbReference>
<comment type="caution">
    <text evidence="1">The sequence shown here is derived from an EMBL/GenBank/DDBJ whole genome shotgun (WGS) entry which is preliminary data.</text>
</comment>